<evidence type="ECO:0000256" key="6">
    <source>
        <dbReference type="ARBA" id="ARBA00023004"/>
    </source>
</evidence>
<dbReference type="PROSITE" id="PS52016">
    <property type="entry name" value="TONB_DEPENDENT_REC_3"/>
    <property type="match status" value="1"/>
</dbReference>
<organism evidence="15 16">
    <name type="scientific">Candidatus Kapaibacterium thiocyanatum</name>
    <dbReference type="NCBI Taxonomy" id="1895771"/>
    <lineage>
        <taxon>Bacteria</taxon>
        <taxon>Pseudomonadati</taxon>
        <taxon>Candidatus Kapaibacteriota</taxon>
        <taxon>Candidatus Kapaibacteriia</taxon>
        <taxon>Candidatus Kapaibacteriales</taxon>
        <taxon>Candidatus Kapaibacteriaceae</taxon>
        <taxon>Candidatus Kapaibacterium</taxon>
    </lineage>
</organism>
<dbReference type="GO" id="GO:0006826">
    <property type="term" value="P:iron ion transport"/>
    <property type="evidence" value="ECO:0007669"/>
    <property type="project" value="UniProtKB-KW"/>
</dbReference>
<dbReference type="Pfam" id="PF00593">
    <property type="entry name" value="TonB_dep_Rec_b-barrel"/>
    <property type="match status" value="1"/>
</dbReference>
<dbReference type="Proteomes" id="UP000184233">
    <property type="component" value="Unassembled WGS sequence"/>
</dbReference>
<dbReference type="InterPro" id="IPR039426">
    <property type="entry name" value="TonB-dep_rcpt-like"/>
</dbReference>
<evidence type="ECO:0000256" key="11">
    <source>
        <dbReference type="PROSITE-ProRule" id="PRU01360"/>
    </source>
</evidence>
<dbReference type="AlphaFoldDB" id="A0A1M3KV32"/>
<dbReference type="SUPFAM" id="SSF56935">
    <property type="entry name" value="Porins"/>
    <property type="match status" value="1"/>
</dbReference>
<evidence type="ECO:0008006" key="17">
    <source>
        <dbReference type="Google" id="ProtNLM"/>
    </source>
</evidence>
<sequence>MPCLAASGDSIRVVTVPAIPVEVERLPTVTPMTKGLPASIVNGRRTDEIDVTTVAANLAINNPRQLFNGVAGINIWEFSGTGLQTNVAARGLSAHRSSEFGVRMNGYDIASDPYGYPEAHFAPPGEALERIQLVRGGGGITFGPQFGGTLNYVLREPSQRPFHLDANVTGGTYGLAALYAGADGTIDDLSYRAYVSFRRSDGWRPMSGYDALSGHVMLGWQVSDALRIRAELSGASFVEHMPNGLTEAQYAADPRSAFRPRDWFAAPRIMPAIRMDMRISDDVEWHTHVSGLIGDRNSITLVASTAVADSGSNARRVNLDHFFNTILESRLLIRTSLLDRPFRITTGIRSAYTTTQRSQGRGEDGSDYTTTFTAQKTLDLDLRALNIAGFAETELIVVPDMSIGVGARLEFLRNTGSGSYTKEFGATSATPFLPSAPFTQLDATNNRTFPLFSAMVELRNVGPFTLYGNIAQAYRPAFYAQLFPYDGIPTDSAMRPSVGWTSELGAHGTIGSILHVNASLFFLRYDDRIGIIRPNDVLYPNGYRTNVGRSDHYGLELALDARAWTSKDGSAALTVFANGTVMKAAYVSGPANGHSVENAPNVIVRGGLSCLLLSDLTVAPSISYVSSTYADAANTEWKADGTVGKIPAYTVVDLTATYRLSGNVKISASVNNLLDERYFTSRATAYPGPGILPADGRTMSVSINTSF</sequence>
<keyword evidence="5 11" id="KW-0812">Transmembrane</keyword>
<keyword evidence="6" id="KW-0408">Iron</keyword>
<evidence type="ECO:0000256" key="1">
    <source>
        <dbReference type="ARBA" id="ARBA00004571"/>
    </source>
</evidence>
<comment type="caution">
    <text evidence="15">The sequence shown here is derived from an EMBL/GenBank/DDBJ whole genome shotgun (WGS) entry which is preliminary data.</text>
</comment>
<dbReference type="Gene3D" id="2.40.170.20">
    <property type="entry name" value="TonB-dependent receptor, beta-barrel domain"/>
    <property type="match status" value="1"/>
</dbReference>
<evidence type="ECO:0000256" key="3">
    <source>
        <dbReference type="ARBA" id="ARBA00022452"/>
    </source>
</evidence>
<evidence type="ECO:0000256" key="2">
    <source>
        <dbReference type="ARBA" id="ARBA00022448"/>
    </source>
</evidence>
<comment type="similarity">
    <text evidence="11 12">Belongs to the TonB-dependent receptor family.</text>
</comment>
<evidence type="ECO:0000256" key="12">
    <source>
        <dbReference type="RuleBase" id="RU003357"/>
    </source>
</evidence>
<keyword evidence="3 11" id="KW-1134">Transmembrane beta strand</keyword>
<protein>
    <recommendedName>
        <fullName evidence="17">TonB-dependent receptor</fullName>
    </recommendedName>
</protein>
<evidence type="ECO:0000259" key="14">
    <source>
        <dbReference type="Pfam" id="PF07715"/>
    </source>
</evidence>
<keyword evidence="4" id="KW-0410">Iron transport</keyword>
<dbReference type="PANTHER" id="PTHR32552:SF81">
    <property type="entry name" value="TONB-DEPENDENT OUTER MEMBRANE RECEPTOR"/>
    <property type="match status" value="1"/>
</dbReference>
<evidence type="ECO:0000256" key="9">
    <source>
        <dbReference type="ARBA" id="ARBA00023136"/>
    </source>
</evidence>
<evidence type="ECO:0000259" key="13">
    <source>
        <dbReference type="Pfam" id="PF00593"/>
    </source>
</evidence>
<dbReference type="GO" id="GO:0009279">
    <property type="term" value="C:cell outer membrane"/>
    <property type="evidence" value="ECO:0007669"/>
    <property type="project" value="UniProtKB-SubCell"/>
</dbReference>
<evidence type="ECO:0000256" key="10">
    <source>
        <dbReference type="ARBA" id="ARBA00023237"/>
    </source>
</evidence>
<evidence type="ECO:0000313" key="16">
    <source>
        <dbReference type="Proteomes" id="UP000184233"/>
    </source>
</evidence>
<dbReference type="InterPro" id="IPR037066">
    <property type="entry name" value="Plug_dom_sf"/>
</dbReference>
<name>A0A1M3KV32_9BACT</name>
<evidence type="ECO:0000256" key="5">
    <source>
        <dbReference type="ARBA" id="ARBA00022692"/>
    </source>
</evidence>
<dbReference type="PANTHER" id="PTHR32552">
    <property type="entry name" value="FERRICHROME IRON RECEPTOR-RELATED"/>
    <property type="match status" value="1"/>
</dbReference>
<dbReference type="InterPro" id="IPR012910">
    <property type="entry name" value="Plug_dom"/>
</dbReference>
<evidence type="ECO:0000256" key="7">
    <source>
        <dbReference type="ARBA" id="ARBA00023065"/>
    </source>
</evidence>
<dbReference type="EMBL" id="MKVH01000025">
    <property type="protein sequence ID" value="OJX56259.1"/>
    <property type="molecule type" value="Genomic_DNA"/>
</dbReference>
<evidence type="ECO:0000256" key="4">
    <source>
        <dbReference type="ARBA" id="ARBA00022496"/>
    </source>
</evidence>
<dbReference type="InterPro" id="IPR036942">
    <property type="entry name" value="Beta-barrel_TonB_sf"/>
</dbReference>
<keyword evidence="8 12" id="KW-0798">TonB box</keyword>
<evidence type="ECO:0000256" key="8">
    <source>
        <dbReference type="ARBA" id="ARBA00023077"/>
    </source>
</evidence>
<keyword evidence="10 11" id="KW-0998">Cell outer membrane</keyword>
<reference evidence="15 16" key="1">
    <citation type="submission" date="2016-09" db="EMBL/GenBank/DDBJ databases">
        <title>Genome-resolved meta-omics ties microbial dynamics to process performance in biotechnology for thiocyanate degradation.</title>
        <authorList>
            <person name="Kantor R.S."/>
            <person name="Huddy R.J."/>
            <person name="Iyer R."/>
            <person name="Thomas B.C."/>
            <person name="Brown C.T."/>
            <person name="Anantharaman K."/>
            <person name="Tringe S."/>
            <person name="Hettich R.L."/>
            <person name="Harrison S.T."/>
            <person name="Banfield J.F."/>
        </authorList>
    </citation>
    <scope>NUCLEOTIDE SEQUENCE [LARGE SCALE GENOMIC DNA]</scope>
    <source>
        <strain evidence="15">59-99</strain>
    </source>
</reference>
<keyword evidence="2 11" id="KW-0813">Transport</keyword>
<dbReference type="Pfam" id="PF07715">
    <property type="entry name" value="Plug"/>
    <property type="match status" value="1"/>
</dbReference>
<feature type="domain" description="TonB-dependent receptor plug" evidence="14">
    <location>
        <begin position="59"/>
        <end position="145"/>
    </location>
</feature>
<gene>
    <name evidence="15" type="ORF">BGO89_13045</name>
</gene>
<evidence type="ECO:0000313" key="15">
    <source>
        <dbReference type="EMBL" id="OJX56259.1"/>
    </source>
</evidence>
<dbReference type="Gene3D" id="2.170.130.10">
    <property type="entry name" value="TonB-dependent receptor, plug domain"/>
    <property type="match status" value="1"/>
</dbReference>
<proteinExistence type="inferred from homology"/>
<keyword evidence="9 11" id="KW-0472">Membrane</keyword>
<dbReference type="STRING" id="1895771.BGO89_13045"/>
<dbReference type="InterPro" id="IPR000531">
    <property type="entry name" value="Beta-barrel_TonB"/>
</dbReference>
<keyword evidence="7" id="KW-0406">Ion transport</keyword>
<feature type="domain" description="TonB-dependent receptor-like beta-barrel" evidence="13">
    <location>
        <begin position="313"/>
        <end position="673"/>
    </location>
</feature>
<accession>A0A1M3KV32</accession>
<comment type="subcellular location">
    <subcellularLocation>
        <location evidence="1 11">Cell outer membrane</location>
        <topology evidence="1 11">Multi-pass membrane protein</topology>
    </subcellularLocation>
</comment>